<dbReference type="GO" id="GO:0003676">
    <property type="term" value="F:nucleic acid binding"/>
    <property type="evidence" value="ECO:0007669"/>
    <property type="project" value="InterPro"/>
</dbReference>
<dbReference type="InterPro" id="IPR002711">
    <property type="entry name" value="HNH"/>
</dbReference>
<dbReference type="SMART" id="SM00507">
    <property type="entry name" value="HNHc"/>
    <property type="match status" value="1"/>
</dbReference>
<reference evidence="4" key="1">
    <citation type="submission" date="2017-09" db="EMBL/GenBank/DDBJ databases">
        <authorList>
            <person name="Ehlers B."/>
            <person name="Leendertz F.H."/>
        </authorList>
    </citation>
    <scope>NUCLEOTIDE SEQUENCE [LARGE SCALE GENOMIC DNA]</scope>
</reference>
<dbReference type="Proteomes" id="UP000231264">
    <property type="component" value="Segment"/>
</dbReference>
<evidence type="ECO:0000259" key="2">
    <source>
        <dbReference type="SMART" id="SM00507"/>
    </source>
</evidence>
<keyword evidence="4" id="KW-1185">Reference proteome</keyword>
<dbReference type="GO" id="GO:0004519">
    <property type="term" value="F:endonuclease activity"/>
    <property type="evidence" value="ECO:0007669"/>
    <property type="project" value="InterPro"/>
</dbReference>
<accession>A0A2D1GAC4</accession>
<protein>
    <recommendedName>
        <fullName evidence="2">HNH nuclease domain-containing protein</fullName>
    </recommendedName>
</protein>
<name>A0A2D1GAC4_9CAUD</name>
<dbReference type="InterPro" id="IPR003615">
    <property type="entry name" value="HNH_nuc"/>
</dbReference>
<dbReference type="InterPro" id="IPR056911">
    <property type="entry name" value="Phage_Znf_bind_put"/>
</dbReference>
<sequence length="274" mass="30866">MIHKGEEPTAFGDVLTDIGPELRPHDCGRFDVRRTRHTEDRQPIPRWLRLKVYKRDHFRCVWCGSSDRLELDHIVPWSAGGPDTIDNLRTLCKPCNSYRSNRGYSLDLSARGISHGRECVNCNPERVLGHPQAEGIFCTRCEITAVGLSHRPLETAYFRGYVTLDEAKEAMWDRWREEDDLEGGAWLMKDWRGTTIHQESLKVGCRDCRAGVGEPCVVRDGKGRVLKVLEAFPAHSHRIADARSAGSQGTDTNLALKVAPRGVQPPETTPGDEQ</sequence>
<proteinExistence type="predicted"/>
<dbReference type="EMBL" id="MF919502">
    <property type="protein sequence ID" value="ATN88680.1"/>
    <property type="molecule type" value="Genomic_DNA"/>
</dbReference>
<dbReference type="GO" id="GO:0008270">
    <property type="term" value="F:zinc ion binding"/>
    <property type="evidence" value="ECO:0007669"/>
    <property type="project" value="InterPro"/>
</dbReference>
<evidence type="ECO:0000313" key="3">
    <source>
        <dbReference type="EMBL" id="ATN88680.1"/>
    </source>
</evidence>
<dbReference type="CDD" id="cd00085">
    <property type="entry name" value="HNHc"/>
    <property type="match status" value="1"/>
</dbReference>
<evidence type="ECO:0000256" key="1">
    <source>
        <dbReference type="SAM" id="MobiDB-lite"/>
    </source>
</evidence>
<feature type="domain" description="HNH nuclease" evidence="2">
    <location>
        <begin position="47"/>
        <end position="97"/>
    </location>
</feature>
<gene>
    <name evidence="3" type="ORF">SEA_DEMSCULPINBOYZ_85</name>
</gene>
<dbReference type="Pfam" id="PF24623">
    <property type="entry name" value="Phage_zn_bind_8"/>
    <property type="match status" value="1"/>
</dbReference>
<organism evidence="3 4">
    <name type="scientific">Mycobacterium phage Demsculpinboyz</name>
    <dbReference type="NCBI Taxonomy" id="2041528"/>
    <lineage>
        <taxon>Viruses</taxon>
        <taxon>Duplodnaviria</taxon>
        <taxon>Heunggongvirae</taxon>
        <taxon>Uroviricota</taxon>
        <taxon>Caudoviricetes</taxon>
        <taxon>Gracegardnervirinae</taxon>
        <taxon>Avanivirus</taxon>
        <taxon>Avanivirus demsculpinboyz</taxon>
    </lineage>
</organism>
<dbReference type="PANTHER" id="PTHR33877">
    <property type="entry name" value="SLL1193 PROTEIN"/>
    <property type="match status" value="1"/>
</dbReference>
<dbReference type="InterPro" id="IPR052892">
    <property type="entry name" value="NA-targeting_endonuclease"/>
</dbReference>
<dbReference type="Pfam" id="PF01844">
    <property type="entry name" value="HNH"/>
    <property type="match status" value="1"/>
</dbReference>
<dbReference type="Gene3D" id="1.10.30.50">
    <property type="match status" value="1"/>
</dbReference>
<evidence type="ECO:0000313" key="4">
    <source>
        <dbReference type="Proteomes" id="UP000231264"/>
    </source>
</evidence>
<dbReference type="PANTHER" id="PTHR33877:SF2">
    <property type="entry name" value="OS07G0170200 PROTEIN"/>
    <property type="match status" value="1"/>
</dbReference>
<feature type="region of interest" description="Disordered" evidence="1">
    <location>
        <begin position="240"/>
        <end position="274"/>
    </location>
</feature>